<evidence type="ECO:0000259" key="12">
    <source>
        <dbReference type="PROSITE" id="PS50262"/>
    </source>
</evidence>
<dbReference type="GO" id="GO:0001973">
    <property type="term" value="P:G protein-coupled adenosine receptor signaling pathway"/>
    <property type="evidence" value="ECO:0007669"/>
    <property type="project" value="TreeGrafter"/>
</dbReference>
<evidence type="ECO:0000256" key="2">
    <source>
        <dbReference type="ARBA" id="ARBA00022475"/>
    </source>
</evidence>
<keyword evidence="4 11" id="KW-1133">Transmembrane helix</keyword>
<evidence type="ECO:0000256" key="9">
    <source>
        <dbReference type="ARBA" id="ARBA00023224"/>
    </source>
</evidence>
<evidence type="ECO:0000313" key="13">
    <source>
        <dbReference type="EMBL" id="KAK2141935.1"/>
    </source>
</evidence>
<comment type="subcellular location">
    <subcellularLocation>
        <location evidence="1">Cell membrane</location>
        <topology evidence="1">Multi-pass membrane protein</topology>
    </subcellularLocation>
</comment>
<feature type="transmembrane region" description="Helical" evidence="11">
    <location>
        <begin position="228"/>
        <end position="246"/>
    </location>
</feature>
<organism evidence="13 14">
    <name type="scientific">Paralvinella palmiformis</name>
    <dbReference type="NCBI Taxonomy" id="53620"/>
    <lineage>
        <taxon>Eukaryota</taxon>
        <taxon>Metazoa</taxon>
        <taxon>Spiralia</taxon>
        <taxon>Lophotrochozoa</taxon>
        <taxon>Annelida</taxon>
        <taxon>Polychaeta</taxon>
        <taxon>Sedentaria</taxon>
        <taxon>Canalipalpata</taxon>
        <taxon>Terebellida</taxon>
        <taxon>Terebelliformia</taxon>
        <taxon>Alvinellidae</taxon>
        <taxon>Paralvinella</taxon>
    </lineage>
</organism>
<feature type="domain" description="G-protein coupled receptors family 1 profile" evidence="12">
    <location>
        <begin position="33"/>
        <end position="287"/>
    </location>
</feature>
<evidence type="ECO:0000313" key="14">
    <source>
        <dbReference type="Proteomes" id="UP001208570"/>
    </source>
</evidence>
<dbReference type="InterPro" id="IPR017452">
    <property type="entry name" value="GPCR_Rhodpsn_7TM"/>
</dbReference>
<accession>A0AAD9IXL8</accession>
<evidence type="ECO:0000256" key="11">
    <source>
        <dbReference type="SAM" id="Phobius"/>
    </source>
</evidence>
<feature type="transmembrane region" description="Helical" evidence="11">
    <location>
        <begin position="53"/>
        <end position="76"/>
    </location>
</feature>
<feature type="transmembrane region" description="Helical" evidence="11">
    <location>
        <begin position="266"/>
        <end position="289"/>
    </location>
</feature>
<evidence type="ECO:0000256" key="5">
    <source>
        <dbReference type="ARBA" id="ARBA00023040"/>
    </source>
</evidence>
<comment type="caution">
    <text evidence="13">The sequence shown here is derived from an EMBL/GenBank/DDBJ whole genome shotgun (WGS) entry which is preliminary data.</text>
</comment>
<dbReference type="Proteomes" id="UP001208570">
    <property type="component" value="Unassembled WGS sequence"/>
</dbReference>
<dbReference type="SUPFAM" id="SSF81321">
    <property type="entry name" value="Family A G protein-coupled receptor-like"/>
    <property type="match status" value="1"/>
</dbReference>
<evidence type="ECO:0000256" key="8">
    <source>
        <dbReference type="ARBA" id="ARBA00023180"/>
    </source>
</evidence>
<comment type="similarity">
    <text evidence="10">Belongs to the G-protein coupled receptor 1 family.</text>
</comment>
<reference evidence="13" key="1">
    <citation type="journal article" date="2023" name="Mol. Biol. Evol.">
        <title>Third-Generation Sequencing Reveals the Adaptive Role of the Epigenome in Three Deep-Sea Polychaetes.</title>
        <authorList>
            <person name="Perez M."/>
            <person name="Aroh O."/>
            <person name="Sun Y."/>
            <person name="Lan Y."/>
            <person name="Juniper S.K."/>
            <person name="Young C.R."/>
            <person name="Angers B."/>
            <person name="Qian P.Y."/>
        </authorList>
    </citation>
    <scope>NUCLEOTIDE SEQUENCE</scope>
    <source>
        <strain evidence="13">P08H-3</strain>
    </source>
</reference>
<keyword evidence="5 10" id="KW-0297">G-protein coupled receptor</keyword>
<feature type="transmembrane region" description="Helical" evidence="11">
    <location>
        <begin position="138"/>
        <end position="157"/>
    </location>
</feature>
<dbReference type="GO" id="GO:0007189">
    <property type="term" value="P:adenylate cyclase-activating G protein-coupled receptor signaling pathway"/>
    <property type="evidence" value="ECO:0007669"/>
    <property type="project" value="TreeGrafter"/>
</dbReference>
<evidence type="ECO:0000256" key="7">
    <source>
        <dbReference type="ARBA" id="ARBA00023170"/>
    </source>
</evidence>
<dbReference type="PANTHER" id="PTHR24246:SF27">
    <property type="entry name" value="ADENOSINE RECEPTOR, ISOFORM A"/>
    <property type="match status" value="1"/>
</dbReference>
<proteinExistence type="inferred from homology"/>
<dbReference type="CDD" id="cd00637">
    <property type="entry name" value="7tm_classA_rhodopsin-like"/>
    <property type="match status" value="1"/>
</dbReference>
<feature type="transmembrane region" description="Helical" evidence="11">
    <location>
        <begin position="177"/>
        <end position="198"/>
    </location>
</feature>
<keyword evidence="7 10" id="KW-0675">Receptor</keyword>
<evidence type="ECO:0000256" key="10">
    <source>
        <dbReference type="RuleBase" id="RU000688"/>
    </source>
</evidence>
<keyword evidence="2" id="KW-1003">Cell membrane</keyword>
<protein>
    <recommendedName>
        <fullName evidence="12">G-protein coupled receptors family 1 profile domain-containing protein</fullName>
    </recommendedName>
</protein>
<dbReference type="Gene3D" id="1.20.1070.10">
    <property type="entry name" value="Rhodopsin 7-helix transmembrane proteins"/>
    <property type="match status" value="1"/>
</dbReference>
<evidence type="ECO:0000256" key="1">
    <source>
        <dbReference type="ARBA" id="ARBA00004651"/>
    </source>
</evidence>
<dbReference type="PRINTS" id="PR00237">
    <property type="entry name" value="GPCRRHODOPSN"/>
</dbReference>
<evidence type="ECO:0000256" key="3">
    <source>
        <dbReference type="ARBA" id="ARBA00022692"/>
    </source>
</evidence>
<keyword evidence="14" id="KW-1185">Reference proteome</keyword>
<keyword evidence="6 11" id="KW-0472">Membrane</keyword>
<sequence>MALNGTTPDLQRTILEYTFRGILCLETLFILAGNAMTFVAIKRVKKLREIPTNIFVLSLAASDGMVGIITPIFIALKILKIDTEEDGMICLLQGSHVSMFLISLVTLLAVAVDRYLAVVHPLTYRQRMTIKRARIVTVLIWLLSFGLITSLSCYYGTTVLNSNTVRSLFPKAISLVLLQVMILGPVLGNIAIYVLIYVKLKTKRRVGSEMTRSNFGGRDSGTSRATKAYVNMMALVLGYLIFASMPNYLLLATLRQMPDPKPKWFVLAYDISVILFYSNSFMNPVIYSWKNRNFRAAYKHIMRCNRSSDVSVDESMTEGSRIENRSATITS</sequence>
<dbReference type="PANTHER" id="PTHR24246">
    <property type="entry name" value="OLFACTORY RECEPTOR AND ADENOSINE RECEPTOR"/>
    <property type="match status" value="1"/>
</dbReference>
<keyword evidence="9 10" id="KW-0807">Transducer</keyword>
<dbReference type="GO" id="GO:0004930">
    <property type="term" value="F:G protein-coupled receptor activity"/>
    <property type="evidence" value="ECO:0007669"/>
    <property type="project" value="UniProtKB-KW"/>
</dbReference>
<name>A0AAD9IXL8_9ANNE</name>
<dbReference type="InterPro" id="IPR000276">
    <property type="entry name" value="GPCR_Rhodpsn"/>
</dbReference>
<dbReference type="Pfam" id="PF00001">
    <property type="entry name" value="7tm_1"/>
    <property type="match status" value="1"/>
</dbReference>
<keyword evidence="3 10" id="KW-0812">Transmembrane</keyword>
<evidence type="ECO:0000256" key="4">
    <source>
        <dbReference type="ARBA" id="ARBA00022989"/>
    </source>
</evidence>
<dbReference type="GO" id="GO:0005886">
    <property type="term" value="C:plasma membrane"/>
    <property type="evidence" value="ECO:0007669"/>
    <property type="project" value="UniProtKB-SubCell"/>
</dbReference>
<feature type="transmembrane region" description="Helical" evidence="11">
    <location>
        <begin position="96"/>
        <end position="117"/>
    </location>
</feature>
<evidence type="ECO:0000256" key="6">
    <source>
        <dbReference type="ARBA" id="ARBA00023136"/>
    </source>
</evidence>
<dbReference type="PROSITE" id="PS50262">
    <property type="entry name" value="G_PROTEIN_RECEP_F1_2"/>
    <property type="match status" value="1"/>
</dbReference>
<dbReference type="PROSITE" id="PS00237">
    <property type="entry name" value="G_PROTEIN_RECEP_F1_1"/>
    <property type="match status" value="1"/>
</dbReference>
<feature type="transmembrane region" description="Helical" evidence="11">
    <location>
        <begin position="20"/>
        <end position="41"/>
    </location>
</feature>
<gene>
    <name evidence="13" type="ORF">LSH36_1014g00012</name>
</gene>
<dbReference type="EMBL" id="JAODUP010001014">
    <property type="protein sequence ID" value="KAK2141935.1"/>
    <property type="molecule type" value="Genomic_DNA"/>
</dbReference>
<keyword evidence="8" id="KW-0325">Glycoprotein</keyword>
<dbReference type="AlphaFoldDB" id="A0AAD9IXL8"/>